<evidence type="ECO:0000313" key="1">
    <source>
        <dbReference type="EMBL" id="BBH94042.1"/>
    </source>
</evidence>
<dbReference type="AlphaFoldDB" id="A0A455T458"/>
<name>A0A455T458_9CHLR</name>
<dbReference type="EMBL" id="AP019377">
    <property type="protein sequence ID" value="BBH94042.1"/>
    <property type="molecule type" value="Genomic_DNA"/>
</dbReference>
<gene>
    <name evidence="1" type="ORF">KTA_22410</name>
</gene>
<reference evidence="1" key="1">
    <citation type="submission" date="2018-12" db="EMBL/GenBank/DDBJ databases">
        <title>Novel natural products biosynthetic potential of the class Ktedonobacteria.</title>
        <authorList>
            <person name="Zheng Y."/>
            <person name="Saitou A."/>
            <person name="Wang C.M."/>
            <person name="Toyoda A."/>
            <person name="Minakuchi Y."/>
            <person name="Sekiguchi Y."/>
            <person name="Ueda K."/>
            <person name="Takano H."/>
            <person name="Sakai Y."/>
            <person name="Yokota A."/>
            <person name="Yabe S."/>
        </authorList>
    </citation>
    <scope>NUCLEOTIDE SEQUENCE</scope>
    <source>
        <strain evidence="1">A3-2</strain>
    </source>
</reference>
<accession>A0A455T458</accession>
<sequence length="116" mass="13506">MQHRSYKLARAIFLAQPSRYRKRPWRFNIYLTACKHDDGGWTYWVVGETPTRSVDEAMRFFLAKVLRIQERGQADGIRLIAIWSALADHIALKRLVALRQECIYHSGSEADLESPD</sequence>
<protein>
    <submittedName>
        <fullName evidence="1">Uncharacterized protein</fullName>
    </submittedName>
</protein>
<organism evidence="1">
    <name type="scientific">Thermogemmatispora argillosa</name>
    <dbReference type="NCBI Taxonomy" id="2045280"/>
    <lineage>
        <taxon>Bacteria</taxon>
        <taxon>Bacillati</taxon>
        <taxon>Chloroflexota</taxon>
        <taxon>Ktedonobacteria</taxon>
        <taxon>Thermogemmatisporales</taxon>
        <taxon>Thermogemmatisporaceae</taxon>
        <taxon>Thermogemmatispora</taxon>
    </lineage>
</organism>
<proteinExistence type="predicted"/>